<sequence>MQRKLTERELLHIDAFVTLHYFRSKLEAGQPIDPERLPDKLLEALEEHCAGRDMPLVDGRPHYRAADVLELIIKFS</sequence>
<reference evidence="1 2" key="1">
    <citation type="submission" date="2019-04" db="EMBL/GenBank/DDBJ databases">
        <title>Crypto-aerobic microbial life in anoxic (sulfidic) marine sediments.</title>
        <authorList>
            <person name="Bhattacharya S."/>
            <person name="Roy C."/>
            <person name="Mondal N."/>
            <person name="Sarkar J."/>
            <person name="Mandal S."/>
            <person name="Rameez M.J."/>
            <person name="Ghosh W."/>
        </authorList>
    </citation>
    <scope>NUCLEOTIDE SEQUENCE [LARGE SCALE GENOMIC DNA]</scope>
    <source>
        <strain evidence="1 2">SBBC</strain>
    </source>
</reference>
<accession>A0A4U0Z3N9</accession>
<dbReference type="RefSeq" id="WP_136792084.1">
    <property type="nucleotide sequence ID" value="NZ_SWAU01000059.1"/>
</dbReference>
<comment type="caution">
    <text evidence="1">The sequence shown here is derived from an EMBL/GenBank/DDBJ whole genome shotgun (WGS) entry which is preliminary data.</text>
</comment>
<dbReference type="AlphaFoldDB" id="A0A4U0Z3N9"/>
<dbReference type="Proteomes" id="UP000306340">
    <property type="component" value="Unassembled WGS sequence"/>
</dbReference>
<organism evidence="1 2">
    <name type="scientific">Cereibacter changlensis</name>
    <dbReference type="NCBI Taxonomy" id="402884"/>
    <lineage>
        <taxon>Bacteria</taxon>
        <taxon>Pseudomonadati</taxon>
        <taxon>Pseudomonadota</taxon>
        <taxon>Alphaproteobacteria</taxon>
        <taxon>Rhodobacterales</taxon>
        <taxon>Paracoccaceae</taxon>
        <taxon>Cereibacter</taxon>
    </lineage>
</organism>
<proteinExistence type="predicted"/>
<protein>
    <submittedName>
        <fullName evidence="1">Uncharacterized protein</fullName>
    </submittedName>
</protein>
<gene>
    <name evidence="1" type="ORF">FAZ78_08055</name>
</gene>
<dbReference type="EMBL" id="SWAU01000059">
    <property type="protein sequence ID" value="TKA97061.1"/>
    <property type="molecule type" value="Genomic_DNA"/>
</dbReference>
<evidence type="ECO:0000313" key="1">
    <source>
        <dbReference type="EMBL" id="TKA97061.1"/>
    </source>
</evidence>
<name>A0A4U0Z3N9_9RHOB</name>
<evidence type="ECO:0000313" key="2">
    <source>
        <dbReference type="Proteomes" id="UP000306340"/>
    </source>
</evidence>